<comment type="caution">
    <text evidence="2">The sequence shown here is derived from an EMBL/GenBank/DDBJ whole genome shotgun (WGS) entry which is preliminary data.</text>
</comment>
<organism evidence="2 3">
    <name type="scientific">Enterococcus faecalis RP2S-4</name>
    <dbReference type="NCBI Taxonomy" id="1244145"/>
    <lineage>
        <taxon>Bacteria</taxon>
        <taxon>Bacillati</taxon>
        <taxon>Bacillota</taxon>
        <taxon>Bacilli</taxon>
        <taxon>Lactobacillales</taxon>
        <taxon>Enterococcaceae</taxon>
        <taxon>Enterococcus</taxon>
    </lineage>
</organism>
<dbReference type="RefSeq" id="WP_016627570.1">
    <property type="nucleotide sequence ID" value="NZ_KE351840.1"/>
</dbReference>
<evidence type="ECO:0000313" key="2">
    <source>
        <dbReference type="EMBL" id="EPI05769.1"/>
    </source>
</evidence>
<feature type="domain" description="Bacterial Ig" evidence="1">
    <location>
        <begin position="37"/>
        <end position="106"/>
    </location>
</feature>
<sequence>TYSVTDSDNNTVTKTIRVTVRDVVEDDTLTVDGPNYIGQPTLSGTYGKDIQKIVLEVNGKLIPKAGKLDGNGHYTIFGVNGWFKATDKVNVVGYTRAGKEVRKVVTFTQEQDITLTVEKEYIIGEANIEGTYGKDIQKIRLEVNGKLIPKGGKLDANGHYVIAGVNGWFKATDK</sequence>
<feature type="domain" description="Bacterial Ig" evidence="1">
    <location>
        <begin position="119"/>
        <end position="160"/>
    </location>
</feature>
<gene>
    <name evidence="2" type="ORF">D358_02361</name>
</gene>
<reference evidence="2 3" key="1">
    <citation type="submission" date="2013-06" db="EMBL/GenBank/DDBJ databases">
        <authorList>
            <person name="Weinstock G."/>
            <person name="Sodergren E."/>
            <person name="Lobos E.A."/>
            <person name="Fulton L."/>
            <person name="Fulton R."/>
            <person name="Courtney L."/>
            <person name="Fronick C."/>
            <person name="O'Laughlin M."/>
            <person name="Godfrey J."/>
            <person name="Wilson R.M."/>
            <person name="Miner T."/>
            <person name="Farmer C."/>
            <person name="Delehaunty K."/>
            <person name="Cordes M."/>
            <person name="Minx P."/>
            <person name="Tomlinson C."/>
            <person name="Chen J."/>
            <person name="Wollam A."/>
            <person name="Pepin K.H."/>
            <person name="Bhonagiri V."/>
            <person name="Zhang X."/>
            <person name="Warren W."/>
            <person name="Mitreva M."/>
            <person name="Mardis E.R."/>
            <person name="Wilson R.K."/>
        </authorList>
    </citation>
    <scope>NUCLEOTIDE SEQUENCE [LARGE SCALE GENOMIC DNA]</scope>
    <source>
        <strain evidence="2 3">RP2S-4</strain>
    </source>
</reference>
<dbReference type="InterPro" id="IPR046746">
    <property type="entry name" value="Big_15"/>
</dbReference>
<evidence type="ECO:0000259" key="1">
    <source>
        <dbReference type="Pfam" id="PF20622"/>
    </source>
</evidence>
<dbReference type="Pfam" id="PF20622">
    <property type="entry name" value="Big_15"/>
    <property type="match status" value="2"/>
</dbReference>
<name>A0ABC9TII1_ENTFL</name>
<dbReference type="Proteomes" id="UP000015750">
    <property type="component" value="Unassembled WGS sequence"/>
</dbReference>
<accession>A0ABC9TII1</accession>
<feature type="non-terminal residue" evidence="2">
    <location>
        <position position="1"/>
    </location>
</feature>
<dbReference type="EMBL" id="ATIR01000086">
    <property type="protein sequence ID" value="EPI05769.1"/>
    <property type="molecule type" value="Genomic_DNA"/>
</dbReference>
<evidence type="ECO:0000313" key="3">
    <source>
        <dbReference type="Proteomes" id="UP000015750"/>
    </source>
</evidence>
<proteinExistence type="predicted"/>
<dbReference type="AlphaFoldDB" id="A0ABC9TII1"/>
<feature type="non-terminal residue" evidence="2">
    <location>
        <position position="174"/>
    </location>
</feature>
<protein>
    <recommendedName>
        <fullName evidence="1">Bacterial Ig domain-containing protein</fullName>
    </recommendedName>
</protein>